<dbReference type="InterPro" id="IPR015943">
    <property type="entry name" value="WD40/YVTN_repeat-like_dom_sf"/>
</dbReference>
<feature type="signal peptide" evidence="6">
    <location>
        <begin position="1"/>
        <end position="22"/>
    </location>
</feature>
<dbReference type="InterPro" id="IPR009056">
    <property type="entry name" value="Cyt_c-like_dom"/>
</dbReference>
<name>A0A2C7AD03_9PROT</name>
<dbReference type="Pfam" id="PF00400">
    <property type="entry name" value="WD40"/>
    <property type="match status" value="4"/>
</dbReference>
<dbReference type="InterPro" id="IPR036322">
    <property type="entry name" value="WD40_repeat_dom_sf"/>
</dbReference>
<dbReference type="Gene3D" id="2.130.10.10">
    <property type="entry name" value="YVTN repeat-like/Quinoprotein amine dehydrogenase"/>
    <property type="match status" value="2"/>
</dbReference>
<gene>
    <name evidence="8" type="ORF">CR162_11120</name>
</gene>
<protein>
    <recommendedName>
        <fullName evidence="7">Cytochrome c domain-containing protein</fullName>
    </recommendedName>
</protein>
<feature type="repeat" description="WD" evidence="4">
    <location>
        <begin position="168"/>
        <end position="198"/>
    </location>
</feature>
<keyword evidence="2 5" id="KW-0479">Metal-binding</keyword>
<dbReference type="RefSeq" id="WP_099095622.1">
    <property type="nucleotide sequence ID" value="NZ_PDNU01000017.1"/>
</dbReference>
<keyword evidence="4" id="KW-0853">WD repeat</keyword>
<evidence type="ECO:0000256" key="4">
    <source>
        <dbReference type="PROSITE-ProRule" id="PRU00221"/>
    </source>
</evidence>
<dbReference type="SMART" id="SM00320">
    <property type="entry name" value="WD40"/>
    <property type="match status" value="7"/>
</dbReference>
<evidence type="ECO:0000256" key="1">
    <source>
        <dbReference type="ARBA" id="ARBA00022617"/>
    </source>
</evidence>
<keyword evidence="3 5" id="KW-0408">Iron</keyword>
<feature type="domain" description="Cytochrome c" evidence="7">
    <location>
        <begin position="341"/>
        <end position="446"/>
    </location>
</feature>
<feature type="repeat" description="WD" evidence="4">
    <location>
        <begin position="288"/>
        <end position="329"/>
    </location>
</feature>
<evidence type="ECO:0000256" key="2">
    <source>
        <dbReference type="ARBA" id="ARBA00022723"/>
    </source>
</evidence>
<keyword evidence="1 5" id="KW-0349">Heme</keyword>
<dbReference type="EMBL" id="PDNU01000017">
    <property type="protein sequence ID" value="PHK94976.1"/>
    <property type="molecule type" value="Genomic_DNA"/>
</dbReference>
<reference evidence="8 9" key="1">
    <citation type="submission" date="2017-10" db="EMBL/GenBank/DDBJ databases">
        <authorList>
            <person name="Banno H."/>
            <person name="Chua N.-H."/>
        </authorList>
    </citation>
    <scope>NUCLEOTIDE SEQUENCE [LARGE SCALE GENOMIC DNA]</scope>
    <source>
        <strain evidence="8 9">YW11</strain>
    </source>
</reference>
<dbReference type="PROSITE" id="PS51007">
    <property type="entry name" value="CYTC"/>
    <property type="match status" value="1"/>
</dbReference>
<keyword evidence="9" id="KW-1185">Reference proteome</keyword>
<feature type="repeat" description="WD" evidence="4">
    <location>
        <begin position="129"/>
        <end position="158"/>
    </location>
</feature>
<dbReference type="Proteomes" id="UP000223527">
    <property type="component" value="Unassembled WGS sequence"/>
</dbReference>
<comment type="caution">
    <text evidence="8">The sequence shown here is derived from an EMBL/GenBank/DDBJ whole genome shotgun (WGS) entry which is preliminary data.</text>
</comment>
<dbReference type="SUPFAM" id="SSF50978">
    <property type="entry name" value="WD40 repeat-like"/>
    <property type="match status" value="1"/>
</dbReference>
<dbReference type="AlphaFoldDB" id="A0A2C7AD03"/>
<evidence type="ECO:0000256" key="5">
    <source>
        <dbReference type="PROSITE-ProRule" id="PRU00433"/>
    </source>
</evidence>
<dbReference type="Gene3D" id="1.10.760.10">
    <property type="entry name" value="Cytochrome c-like domain"/>
    <property type="match status" value="1"/>
</dbReference>
<proteinExistence type="predicted"/>
<dbReference type="GO" id="GO:0046872">
    <property type="term" value="F:metal ion binding"/>
    <property type="evidence" value="ECO:0007669"/>
    <property type="project" value="UniProtKB-KW"/>
</dbReference>
<dbReference type="GO" id="GO:0009055">
    <property type="term" value="F:electron transfer activity"/>
    <property type="evidence" value="ECO:0007669"/>
    <property type="project" value="InterPro"/>
</dbReference>
<evidence type="ECO:0000313" key="9">
    <source>
        <dbReference type="Proteomes" id="UP000223527"/>
    </source>
</evidence>
<organism evidence="8 9">
    <name type="scientific">Teichococcus rhizosphaerae</name>
    <dbReference type="NCBI Taxonomy" id="1335062"/>
    <lineage>
        <taxon>Bacteria</taxon>
        <taxon>Pseudomonadati</taxon>
        <taxon>Pseudomonadota</taxon>
        <taxon>Alphaproteobacteria</taxon>
        <taxon>Acetobacterales</taxon>
        <taxon>Roseomonadaceae</taxon>
        <taxon>Roseomonas</taxon>
    </lineage>
</organism>
<dbReference type="InterPro" id="IPR036909">
    <property type="entry name" value="Cyt_c-like_dom_sf"/>
</dbReference>
<evidence type="ECO:0000256" key="6">
    <source>
        <dbReference type="SAM" id="SignalP"/>
    </source>
</evidence>
<evidence type="ECO:0000256" key="3">
    <source>
        <dbReference type="ARBA" id="ARBA00023004"/>
    </source>
</evidence>
<dbReference type="Pfam" id="PF00034">
    <property type="entry name" value="Cytochrom_C"/>
    <property type="match status" value="1"/>
</dbReference>
<feature type="repeat" description="WD" evidence="4">
    <location>
        <begin position="48"/>
        <end position="76"/>
    </location>
</feature>
<keyword evidence="6" id="KW-0732">Signal</keyword>
<accession>A0A2C7AD03</accession>
<dbReference type="OrthoDB" id="235631at2"/>
<dbReference type="CDD" id="cd00200">
    <property type="entry name" value="WD40"/>
    <property type="match status" value="1"/>
</dbReference>
<evidence type="ECO:0000313" key="8">
    <source>
        <dbReference type="EMBL" id="PHK94976.1"/>
    </source>
</evidence>
<dbReference type="PROSITE" id="PS50082">
    <property type="entry name" value="WD_REPEATS_2"/>
    <property type="match status" value="4"/>
</dbReference>
<dbReference type="InterPro" id="IPR001680">
    <property type="entry name" value="WD40_rpt"/>
</dbReference>
<evidence type="ECO:0000259" key="7">
    <source>
        <dbReference type="PROSITE" id="PS51007"/>
    </source>
</evidence>
<sequence>MTPCPFPLLPAALAGFLAAALAALPAAAQAPPHGGPLHNGPVHDGPVHDGPVRALAMEAEGARLASGGFDQAVMLWPADLSRPLSATRWHGQAVQALAALPGGGFASGGADGRIALWPAGGGATPSRVLHGHASAIAALAVREGQLLSASWDGTARLWPLAGGAARVLEGHQGQVTGAAFRADGLPVTAGADGTLRGWPADGPPLLLAGHGLPQTALIGLPDGTLASAGVDGAIRLTSSDGQERRLQSGPFPIAALAATPDGALLAAAGPGGGVLVWALPEGRLRHSLPSAGLPVWALAFAPDGGRLYTAGADRRLRAFDMRSGAALGAGPAPPAGRVAGPEEPRGARVFRACGACHSLAAPPAGQADMKAGPHLGGLFGRRMGSVPGYAYSERLSRGDIVWTKETVADLFTRGPDVVTPGTRMPVQTIGDDEDMAALLRFLEQATRD</sequence>
<dbReference type="PANTHER" id="PTHR19879">
    <property type="entry name" value="TRANSCRIPTION INITIATION FACTOR TFIID"/>
    <property type="match status" value="1"/>
</dbReference>
<feature type="chain" id="PRO_5012948449" description="Cytochrome c domain-containing protein" evidence="6">
    <location>
        <begin position="23"/>
        <end position="448"/>
    </location>
</feature>
<dbReference type="SUPFAM" id="SSF46626">
    <property type="entry name" value="Cytochrome c"/>
    <property type="match status" value="1"/>
</dbReference>
<dbReference type="PANTHER" id="PTHR19879:SF9">
    <property type="entry name" value="TRANSCRIPTION INITIATION FACTOR TFIID SUBUNIT 5"/>
    <property type="match status" value="1"/>
</dbReference>
<dbReference type="GO" id="GO:0020037">
    <property type="term" value="F:heme binding"/>
    <property type="evidence" value="ECO:0007669"/>
    <property type="project" value="InterPro"/>
</dbReference>